<proteinExistence type="predicted"/>
<keyword evidence="2" id="KW-1185">Reference proteome</keyword>
<organism evidence="1 2">
    <name type="scientific">Trichinella nelsoni</name>
    <dbReference type="NCBI Taxonomy" id="6336"/>
    <lineage>
        <taxon>Eukaryota</taxon>
        <taxon>Metazoa</taxon>
        <taxon>Ecdysozoa</taxon>
        <taxon>Nematoda</taxon>
        <taxon>Enoplea</taxon>
        <taxon>Dorylaimia</taxon>
        <taxon>Trichinellida</taxon>
        <taxon>Trichinellidae</taxon>
        <taxon>Trichinella</taxon>
    </lineage>
</organism>
<comment type="caution">
    <text evidence="1">The sequence shown here is derived from an EMBL/GenBank/DDBJ whole genome shotgun (WGS) entry which is preliminary data.</text>
</comment>
<name>A0A0V0RKK4_9BILA</name>
<protein>
    <submittedName>
        <fullName evidence="1">Uncharacterized protein</fullName>
    </submittedName>
</protein>
<dbReference type="AlphaFoldDB" id="A0A0V0RKK4"/>
<reference evidence="1 2" key="1">
    <citation type="submission" date="2015-01" db="EMBL/GenBank/DDBJ databases">
        <title>Evolution of Trichinella species and genotypes.</title>
        <authorList>
            <person name="Korhonen P.K."/>
            <person name="Edoardo P."/>
            <person name="Giuseppe L.R."/>
            <person name="Gasser R.B."/>
        </authorList>
    </citation>
    <scope>NUCLEOTIDE SEQUENCE [LARGE SCALE GENOMIC DNA]</scope>
    <source>
        <strain evidence="1">ISS37</strain>
    </source>
</reference>
<gene>
    <name evidence="1" type="ORF">T07_2354</name>
</gene>
<evidence type="ECO:0000313" key="1">
    <source>
        <dbReference type="EMBL" id="KRX14808.1"/>
    </source>
</evidence>
<dbReference type="EMBL" id="JYDL01000149">
    <property type="protein sequence ID" value="KRX14808.1"/>
    <property type="molecule type" value="Genomic_DNA"/>
</dbReference>
<sequence length="65" mass="7727">MRLVFISLTTLKLWGSQTDYRRPEFQIYFNVVCDFCVFCFFAHNETLMIFCQASDSRVSPTKWST</sequence>
<accession>A0A0V0RKK4</accession>
<evidence type="ECO:0000313" key="2">
    <source>
        <dbReference type="Proteomes" id="UP000054630"/>
    </source>
</evidence>
<dbReference type="Proteomes" id="UP000054630">
    <property type="component" value="Unassembled WGS sequence"/>
</dbReference>